<protein>
    <recommendedName>
        <fullName evidence="7">E3 ubiquitin-protein ligase LIN-1</fullName>
    </recommendedName>
</protein>
<dbReference type="InterPro" id="IPR011989">
    <property type="entry name" value="ARM-like"/>
</dbReference>
<name>A0A8J4QYC6_9ROSI</name>
<feature type="domain" description="Putative E3 ubiquitin-protein ligase LIN ARM repeats" evidence="4">
    <location>
        <begin position="462"/>
        <end position="624"/>
    </location>
</feature>
<keyword evidence="6" id="KW-1185">Reference proteome</keyword>
<dbReference type="OrthoDB" id="635642at2759"/>
<evidence type="ECO:0000259" key="4">
    <source>
        <dbReference type="Pfam" id="PF23654"/>
    </source>
</evidence>
<dbReference type="Proteomes" id="UP000737018">
    <property type="component" value="Unassembled WGS sequence"/>
</dbReference>
<dbReference type="EMBL" id="JRKL02001768">
    <property type="protein sequence ID" value="KAF3962136.1"/>
    <property type="molecule type" value="Genomic_DNA"/>
</dbReference>
<dbReference type="Gene3D" id="1.25.10.10">
    <property type="entry name" value="Leucine-rich Repeat Variant"/>
    <property type="match status" value="1"/>
</dbReference>
<dbReference type="SUPFAM" id="SSF48371">
    <property type="entry name" value="ARM repeat"/>
    <property type="match status" value="1"/>
</dbReference>
<proteinExistence type="predicted"/>
<gene>
    <name evidence="5" type="ORF">CMV_013319</name>
</gene>
<dbReference type="PANTHER" id="PTHR35549:SF3">
    <property type="entry name" value="E3 UBIQUITIN-PROTEIN LIGASE LIN"/>
    <property type="match status" value="1"/>
</dbReference>
<accession>A0A8J4QYC6</accession>
<dbReference type="InterPro" id="IPR055566">
    <property type="entry name" value="ARM_LIN"/>
</dbReference>
<sequence length="997" mass="111733">MASLQELLAKEGFDRRNFGKSQKPVKLIRDRGQGDDSIALPIYICHDHRKTAHLSATKKGSSIFASSKRVGSVSERSNTNKSSATVSESSRADEPPIDEVAIKAVISILSGYIGRYVKDVNFQETIRDKCNSCWARRKKEPDNGIFANMELVIDNIDKLVVEQGTRKELSMKTLRNSIRLLSVVDSLNSKKTKNGSTSGIPNSHISAVAQLLLAILYKLEKNDRICARHLLQVFCDSPFLARNDLLADLWEHFFLPHLLHLKIWYTKELETISNSNYIDKERKVKALSKVYNDQMDKGTIEFALYYKGWLKVGAKAPPVPTVHLPSKPSYGSSRRRSSDSYTSRSSMSNNLYQAVFGTSLERKSMDLRDQNRALINTWDLEEKDKLCTDEDNNDCSFVHKGYGTHRRSSSQNNRDSRAGSGPETQKSDYFQIFTCRSTPKECLVKGNLAAKNRSVRKEENANSSELIRAIDTVCSSDILSECEIAIRIISRAWLDSRGDPAIEVALSEASIIEGMLEVLSASDDDEVLELIISILAEFVVTNDVIRQIILNLDPQLEIFMRLLRSTSLFLKAAVLLYLAKPKAKQMISVHWVPLFLRVLEFGDQLQTLFTVQCSPQVAAIYFIDQLLTGFDEDRNLENARHVVSLGGLNLLAQQIERGDAHERTNAALIMSCCIRADGSCRNFLAENLNKASLLELIVLENCKNSNSYAFSLLTELVCLNRRTQIIEFLCGLKEGWSGLNTMHILLARLHRAPEEEYPLVAAILLQLDLLGNTMKCSLYREEAVEAIITALSCQICHEKVQEQSARALLMLAGRFSNTGEASAEKWLLQQAGFHESLGDSFHSKEIVTDGFMLSDEEEEATENWQRKAASMLFNSGNKRLLVALSDCIANGIPRLARASIITVTWMTSLLHSVGDENLRSMACSVLTPQLLESLSYEKDLEERVLASYSLLSLMKSSECVSMLPSYDKELLGHLHNLSLVTWTASELMSIIPSSSRH</sequence>
<dbReference type="InterPro" id="IPR016024">
    <property type="entry name" value="ARM-type_fold"/>
</dbReference>
<feature type="domain" description="Putative E3 ubiquitin-protein ligase LIN ARM-like" evidence="3">
    <location>
        <begin position="625"/>
        <end position="991"/>
    </location>
</feature>
<feature type="region of interest" description="Disordered" evidence="1">
    <location>
        <begin position="74"/>
        <end position="93"/>
    </location>
</feature>
<dbReference type="Pfam" id="PF23628">
    <property type="entry name" value="ARM_LIN_C"/>
    <property type="match status" value="1"/>
</dbReference>
<feature type="region of interest" description="Disordered" evidence="1">
    <location>
        <begin position="321"/>
        <end position="345"/>
    </location>
</feature>
<dbReference type="InterPro" id="IPR056512">
    <property type="entry name" value="LIN_N"/>
</dbReference>
<evidence type="ECO:0000256" key="1">
    <source>
        <dbReference type="SAM" id="MobiDB-lite"/>
    </source>
</evidence>
<organism evidence="5 6">
    <name type="scientific">Castanea mollissima</name>
    <name type="common">Chinese chestnut</name>
    <dbReference type="NCBI Taxonomy" id="60419"/>
    <lineage>
        <taxon>Eukaryota</taxon>
        <taxon>Viridiplantae</taxon>
        <taxon>Streptophyta</taxon>
        <taxon>Embryophyta</taxon>
        <taxon>Tracheophyta</taxon>
        <taxon>Spermatophyta</taxon>
        <taxon>Magnoliopsida</taxon>
        <taxon>eudicotyledons</taxon>
        <taxon>Gunneridae</taxon>
        <taxon>Pentapetalae</taxon>
        <taxon>rosids</taxon>
        <taxon>fabids</taxon>
        <taxon>Fagales</taxon>
        <taxon>Fagaceae</taxon>
        <taxon>Castanea</taxon>
    </lineage>
</organism>
<feature type="domain" description="Putative E3 ubiquitin-protein ligase LIN N-terminal" evidence="2">
    <location>
        <begin position="100"/>
        <end position="326"/>
    </location>
</feature>
<dbReference type="AlphaFoldDB" id="A0A8J4QYC6"/>
<evidence type="ECO:0000313" key="5">
    <source>
        <dbReference type="EMBL" id="KAF3962136.1"/>
    </source>
</evidence>
<comment type="caution">
    <text evidence="5">The sequence shown here is derived from an EMBL/GenBank/DDBJ whole genome shotgun (WGS) entry which is preliminary data.</text>
</comment>
<evidence type="ECO:0000259" key="2">
    <source>
        <dbReference type="Pfam" id="PF23568"/>
    </source>
</evidence>
<evidence type="ECO:0000259" key="3">
    <source>
        <dbReference type="Pfam" id="PF23628"/>
    </source>
</evidence>
<dbReference type="InterPro" id="IPR056514">
    <property type="entry name" value="ARM_LIN_2nd"/>
</dbReference>
<reference evidence="5" key="1">
    <citation type="submission" date="2020-03" db="EMBL/GenBank/DDBJ databases">
        <title>Castanea mollissima Vanexum genome sequencing.</title>
        <authorList>
            <person name="Staton M."/>
        </authorList>
    </citation>
    <scope>NUCLEOTIDE SEQUENCE</scope>
    <source>
        <tissue evidence="5">Leaf</tissue>
    </source>
</reference>
<dbReference type="Pfam" id="PF23654">
    <property type="entry name" value="ARM_LIN_2nd"/>
    <property type="match status" value="1"/>
</dbReference>
<feature type="compositionally biased region" description="Polar residues" evidence="1">
    <location>
        <begin position="74"/>
        <end position="89"/>
    </location>
</feature>
<evidence type="ECO:0008006" key="7">
    <source>
        <dbReference type="Google" id="ProtNLM"/>
    </source>
</evidence>
<dbReference type="Pfam" id="PF23568">
    <property type="entry name" value="ARM_LIN"/>
    <property type="match status" value="1"/>
</dbReference>
<feature type="region of interest" description="Disordered" evidence="1">
    <location>
        <begin position="401"/>
        <end position="425"/>
    </location>
</feature>
<evidence type="ECO:0000313" key="6">
    <source>
        <dbReference type="Proteomes" id="UP000737018"/>
    </source>
</evidence>
<dbReference type="PANTHER" id="PTHR35549">
    <property type="entry name" value="OS04G0584500 PROTEIN"/>
    <property type="match status" value="1"/>
</dbReference>